<sequence length="114" mass="12547">MKIHEDGMLEGTPEELAVYLKLQAGQQPSKFVGPTAPRTGEPYTIPSTTISTTGVDAGKYPRSDQGPYTLDKSKLPNDWSKRVSAYNSDLIITRKSAFAMILESLVRRNTKSIS</sequence>
<keyword evidence="3" id="KW-1185">Reference proteome</keyword>
<dbReference type="STRING" id="189425.PGRAT_19365"/>
<reference evidence="2 3" key="1">
    <citation type="submission" date="2014-08" db="EMBL/GenBank/DDBJ databases">
        <title>Comparative genomics of the Paenibacillus odorifer group.</title>
        <authorList>
            <person name="den Bakker H.C."/>
            <person name="Tsai Y.-C."/>
            <person name="Martin N."/>
            <person name="Korlach J."/>
            <person name="Wiedmann M."/>
        </authorList>
    </citation>
    <scope>NUCLEOTIDE SEQUENCE [LARGE SCALE GENOMIC DNA]</scope>
    <source>
        <strain evidence="2 3">DSM 15220</strain>
    </source>
</reference>
<dbReference type="RefSeq" id="WP_025708687.1">
    <property type="nucleotide sequence ID" value="NZ_CP009287.1"/>
</dbReference>
<evidence type="ECO:0000313" key="3">
    <source>
        <dbReference type="Proteomes" id="UP000029500"/>
    </source>
</evidence>
<dbReference type="Proteomes" id="UP000029500">
    <property type="component" value="Chromosome"/>
</dbReference>
<feature type="region of interest" description="Disordered" evidence="1">
    <location>
        <begin position="32"/>
        <end position="74"/>
    </location>
</feature>
<dbReference type="AlphaFoldDB" id="A0A089MB14"/>
<dbReference type="EMBL" id="CP009287">
    <property type="protein sequence ID" value="AIQ69550.1"/>
    <property type="molecule type" value="Genomic_DNA"/>
</dbReference>
<gene>
    <name evidence="2" type="ORF">PGRAT_19365</name>
</gene>
<name>A0A089MB14_9BACL</name>
<feature type="compositionally biased region" description="Low complexity" evidence="1">
    <location>
        <begin position="42"/>
        <end position="53"/>
    </location>
</feature>
<accession>A0A089MB14</accession>
<proteinExistence type="predicted"/>
<dbReference type="KEGG" id="pgm:PGRAT_19365"/>
<protein>
    <submittedName>
        <fullName evidence="2">Uncharacterized protein</fullName>
    </submittedName>
</protein>
<evidence type="ECO:0000256" key="1">
    <source>
        <dbReference type="SAM" id="MobiDB-lite"/>
    </source>
</evidence>
<dbReference type="HOGENOM" id="CLU_2118616_0_0_9"/>
<dbReference type="OrthoDB" id="9958570at2"/>
<evidence type="ECO:0000313" key="2">
    <source>
        <dbReference type="EMBL" id="AIQ69550.1"/>
    </source>
</evidence>
<organism evidence="2 3">
    <name type="scientific">Paenibacillus graminis</name>
    <dbReference type="NCBI Taxonomy" id="189425"/>
    <lineage>
        <taxon>Bacteria</taxon>
        <taxon>Bacillati</taxon>
        <taxon>Bacillota</taxon>
        <taxon>Bacilli</taxon>
        <taxon>Bacillales</taxon>
        <taxon>Paenibacillaceae</taxon>
        <taxon>Paenibacillus</taxon>
    </lineage>
</organism>